<dbReference type="AlphaFoldDB" id="A0AA88AM69"/>
<dbReference type="PANTHER" id="PTHR31929">
    <property type="entry name" value="SAUR-LIKE AUXIN-RESPONSIVE PROTEIN FAMILY-RELATED"/>
    <property type="match status" value="1"/>
</dbReference>
<evidence type="ECO:0000256" key="1">
    <source>
        <dbReference type="ARBA" id="ARBA00006974"/>
    </source>
</evidence>
<evidence type="ECO:0000313" key="3">
    <source>
        <dbReference type="Proteomes" id="UP001187192"/>
    </source>
</evidence>
<protein>
    <recommendedName>
        <fullName evidence="4">Small auxin up regulated protein</fullName>
    </recommendedName>
</protein>
<organism evidence="2 3">
    <name type="scientific">Ficus carica</name>
    <name type="common">Common fig</name>
    <dbReference type="NCBI Taxonomy" id="3494"/>
    <lineage>
        <taxon>Eukaryota</taxon>
        <taxon>Viridiplantae</taxon>
        <taxon>Streptophyta</taxon>
        <taxon>Embryophyta</taxon>
        <taxon>Tracheophyta</taxon>
        <taxon>Spermatophyta</taxon>
        <taxon>Magnoliopsida</taxon>
        <taxon>eudicotyledons</taxon>
        <taxon>Gunneridae</taxon>
        <taxon>Pentapetalae</taxon>
        <taxon>rosids</taxon>
        <taxon>fabids</taxon>
        <taxon>Rosales</taxon>
        <taxon>Moraceae</taxon>
        <taxon>Ficeae</taxon>
        <taxon>Ficus</taxon>
    </lineage>
</organism>
<dbReference type="Pfam" id="PF02519">
    <property type="entry name" value="Auxin_inducible"/>
    <property type="match status" value="1"/>
</dbReference>
<dbReference type="Gramene" id="FCD_00018932-RA">
    <property type="protein sequence ID" value="FCD_00018932-RA:cds"/>
    <property type="gene ID" value="FCD_00018932"/>
</dbReference>
<dbReference type="Proteomes" id="UP001187192">
    <property type="component" value="Unassembled WGS sequence"/>
</dbReference>
<dbReference type="GO" id="GO:0009733">
    <property type="term" value="P:response to auxin"/>
    <property type="evidence" value="ECO:0007669"/>
    <property type="project" value="InterPro"/>
</dbReference>
<evidence type="ECO:0000313" key="2">
    <source>
        <dbReference type="EMBL" id="GMN55847.1"/>
    </source>
</evidence>
<proteinExistence type="inferred from homology"/>
<accession>A0AA88AM69</accession>
<name>A0AA88AM69_FICCA</name>
<dbReference type="EMBL" id="BTGU01000059">
    <property type="protein sequence ID" value="GMN55847.1"/>
    <property type="molecule type" value="Genomic_DNA"/>
</dbReference>
<evidence type="ECO:0008006" key="4">
    <source>
        <dbReference type="Google" id="ProtNLM"/>
    </source>
</evidence>
<sequence length="100" mass="11073">MGFRLHGVVPAKKLLQRSFSNTNKAFSMALDVPKGHFAVYVGENIEKKRFLVPVSLLNHNSFQELLSQVEEEFGIDHPMGGLTIPCAEDAFIDLVSQLSA</sequence>
<comment type="similarity">
    <text evidence="1">Belongs to the ARG7 family.</text>
</comment>
<gene>
    <name evidence="2" type="ORF">TIFTF001_024961</name>
</gene>
<keyword evidence="3" id="KW-1185">Reference proteome</keyword>
<reference evidence="2" key="1">
    <citation type="submission" date="2023-07" db="EMBL/GenBank/DDBJ databases">
        <title>draft genome sequence of fig (Ficus carica).</title>
        <authorList>
            <person name="Takahashi T."/>
            <person name="Nishimura K."/>
        </authorList>
    </citation>
    <scope>NUCLEOTIDE SEQUENCE</scope>
</reference>
<comment type="caution">
    <text evidence="2">The sequence shown here is derived from an EMBL/GenBank/DDBJ whole genome shotgun (WGS) entry which is preliminary data.</text>
</comment>
<dbReference type="InterPro" id="IPR003676">
    <property type="entry name" value="SAUR_fam"/>
</dbReference>